<dbReference type="PATRIC" id="fig|128780.6.peg.3573"/>
<feature type="signal peptide" evidence="1">
    <location>
        <begin position="1"/>
        <end position="22"/>
    </location>
</feature>
<dbReference type="AlphaFoldDB" id="A0A0S1B445"/>
<proteinExistence type="predicted"/>
<dbReference type="OrthoDB" id="9809364at2"/>
<accession>A0A0S1B445</accession>
<dbReference type="KEGG" id="sacz:AOT14_35280"/>
<gene>
    <name evidence="2" type="ORF">AOT14_35280</name>
</gene>
<keyword evidence="3" id="KW-1185">Reference proteome</keyword>
<name>A0A0S1B445_9GAMM</name>
<protein>
    <submittedName>
        <fullName evidence="2">TolB-like protein</fullName>
    </submittedName>
</protein>
<organism evidence="2 3">
    <name type="scientific">Stenotrophomonas acidaminiphila</name>
    <dbReference type="NCBI Taxonomy" id="128780"/>
    <lineage>
        <taxon>Bacteria</taxon>
        <taxon>Pseudomonadati</taxon>
        <taxon>Pseudomonadota</taxon>
        <taxon>Gammaproteobacteria</taxon>
        <taxon>Lysobacterales</taxon>
        <taxon>Lysobacteraceae</taxon>
        <taxon>Stenotrophomonas</taxon>
    </lineage>
</organism>
<evidence type="ECO:0000313" key="2">
    <source>
        <dbReference type="EMBL" id="ALJ29864.1"/>
    </source>
</evidence>
<dbReference type="RefSeq" id="WP_054668246.1">
    <property type="nucleotide sequence ID" value="NZ_DAMDNZ010000021.1"/>
</dbReference>
<dbReference type="InterPro" id="IPR011042">
    <property type="entry name" value="6-blade_b-propeller_TolB-like"/>
</dbReference>
<dbReference type="SUPFAM" id="SSF82171">
    <property type="entry name" value="DPP6 N-terminal domain-like"/>
    <property type="match status" value="1"/>
</dbReference>
<dbReference type="EMBL" id="CP012900">
    <property type="protein sequence ID" value="ALJ29864.1"/>
    <property type="molecule type" value="Genomic_DNA"/>
</dbReference>
<keyword evidence="1" id="KW-0732">Signal</keyword>
<dbReference type="Gene3D" id="2.120.10.30">
    <property type="entry name" value="TolB, C-terminal domain"/>
    <property type="match status" value="1"/>
</dbReference>
<dbReference type="Pfam" id="PF07676">
    <property type="entry name" value="PD40"/>
    <property type="match status" value="2"/>
</dbReference>
<sequence precursor="true">MRTRSLLLALSMSLLFAPRVTALAEFGIEGIGVVSTRADELRATRSADGRRLVWASNRDGGAGGWDLWQATWQDARWSDPRPLPLDTAADELDPFLDADGRWLYFASNRKGGHGGFDLYRAALRDDGGFGPAQNLGPAINGADHERSPAVHDQDGSLLLASDRAGGAGGWDLWRAHRTGDGFTAPRPMTGLNDAGDEFDGAWLAGGRAVVFARGNGNGGAQLQLSHCRHGRWSAAQPLALSFNSAEGDTRAALVDASTPGELLVSGHARAPRAGGFDLYRMRAPASDGSGDCR</sequence>
<dbReference type="Proteomes" id="UP000061010">
    <property type="component" value="Chromosome"/>
</dbReference>
<feature type="chain" id="PRO_5006588791" evidence="1">
    <location>
        <begin position="23"/>
        <end position="293"/>
    </location>
</feature>
<dbReference type="InterPro" id="IPR011659">
    <property type="entry name" value="WD40"/>
</dbReference>
<reference evidence="2 3" key="1">
    <citation type="journal article" date="2015" name="Genome Announc.">
        <title>Complete Genome Sequencing of Stenotrophomonas acidaminiphila ZAC14D2_NAIMI4_2, a Multidrug-Resistant Strain Isolated from Sediments of a Polluted River in Mexico, Uncovers New Antibiotic Resistance Genes and a Novel Class-II Lasso Peptide Biosynthesis Gene Cluster.</title>
        <authorList>
            <person name="Vinuesa P."/>
            <person name="Ochoa-Sanchez L.E."/>
        </authorList>
    </citation>
    <scope>NUCLEOTIDE SEQUENCE [LARGE SCALE GENOMIC DNA]</scope>
    <source>
        <strain evidence="2 3">ZAC14D2_NAIMI4_2</strain>
    </source>
</reference>
<evidence type="ECO:0000313" key="3">
    <source>
        <dbReference type="Proteomes" id="UP000061010"/>
    </source>
</evidence>
<evidence type="ECO:0000256" key="1">
    <source>
        <dbReference type="SAM" id="SignalP"/>
    </source>
</evidence>